<sequence>MEYPGYGLYHGNPESDQMLEDALHIYDHLVNELGVSESDLIVFGRSIGSSAATYLARHRNPCCLILMSPFKSIRDTARDLVGWLLSKAIADRFRNIDVIRDVKSPILIIHGQKDKLIPYNHSQDLHDAAINSQYCKLVLPPQMDHNDFNFDDDFVEPITEFFKQIGLRLNDVNETFRGIKFQDDYYFPPKSIVDYEKKIVKSSIIWDIIEDRKRQAEIRKTKSQKMYLNGDIDELNAINKLSVTQKMEKLHSKHEQIQNKFRIQNLPIKRRSDSKILLNRPQSPYYSASTILKGNQTIVNEYSDQPTNTINMRKINENNANKPIGIPSKELNEKMQEILNDGYKWDKLKTVGVRKTQDRISLKFN</sequence>
<dbReference type="PANTHER" id="PTHR12277">
    <property type="entry name" value="ALPHA/BETA HYDROLASE DOMAIN-CONTAINING PROTEIN"/>
    <property type="match status" value="1"/>
</dbReference>
<dbReference type="InterPro" id="IPR029058">
    <property type="entry name" value="AB_hydrolase_fold"/>
</dbReference>
<dbReference type="EMBL" id="CCKQ01007642">
    <property type="protein sequence ID" value="CDW79049.1"/>
    <property type="molecule type" value="Genomic_DNA"/>
</dbReference>
<dbReference type="AlphaFoldDB" id="A0A078AA33"/>
<dbReference type="Proteomes" id="UP000039865">
    <property type="component" value="Unassembled WGS sequence"/>
</dbReference>
<proteinExistence type="predicted"/>
<gene>
    <name evidence="1" type="primary">Contig14470.g15421</name>
    <name evidence="1" type="ORF">STYLEM_8034</name>
</gene>
<accession>A0A078AA33</accession>
<dbReference type="InParanoid" id="A0A078AA33"/>
<dbReference type="OrthoDB" id="10249433at2759"/>
<keyword evidence="2" id="KW-1185">Reference proteome</keyword>
<name>A0A078AA33_STYLE</name>
<evidence type="ECO:0000313" key="2">
    <source>
        <dbReference type="Proteomes" id="UP000039865"/>
    </source>
</evidence>
<dbReference type="SUPFAM" id="SSF53474">
    <property type="entry name" value="alpha/beta-Hydrolases"/>
    <property type="match status" value="1"/>
</dbReference>
<reference evidence="1 2" key="1">
    <citation type="submission" date="2014-06" db="EMBL/GenBank/DDBJ databases">
        <authorList>
            <person name="Swart Estienne"/>
        </authorList>
    </citation>
    <scope>NUCLEOTIDE SEQUENCE [LARGE SCALE GENOMIC DNA]</scope>
    <source>
        <strain evidence="1 2">130c</strain>
    </source>
</reference>
<organism evidence="1 2">
    <name type="scientific">Stylonychia lemnae</name>
    <name type="common">Ciliate</name>
    <dbReference type="NCBI Taxonomy" id="5949"/>
    <lineage>
        <taxon>Eukaryota</taxon>
        <taxon>Sar</taxon>
        <taxon>Alveolata</taxon>
        <taxon>Ciliophora</taxon>
        <taxon>Intramacronucleata</taxon>
        <taxon>Spirotrichea</taxon>
        <taxon>Stichotrichia</taxon>
        <taxon>Sporadotrichida</taxon>
        <taxon>Oxytrichidae</taxon>
        <taxon>Stylonychinae</taxon>
        <taxon>Stylonychia</taxon>
    </lineage>
</organism>
<protein>
    <submittedName>
        <fullName evidence="1">Uncharacterized protein</fullName>
    </submittedName>
</protein>
<evidence type="ECO:0000313" key="1">
    <source>
        <dbReference type="EMBL" id="CDW79049.1"/>
    </source>
</evidence>
<dbReference type="Gene3D" id="3.40.50.1820">
    <property type="entry name" value="alpha/beta hydrolase"/>
    <property type="match status" value="1"/>
</dbReference>
<dbReference type="PANTHER" id="PTHR12277:SF197">
    <property type="entry name" value="CHROMOSOME UNDETERMINED SCAFFOLD_38, WHOLE GENOME SHOTGUN SEQUENCE"/>
    <property type="match status" value="1"/>
</dbReference>